<evidence type="ECO:0000256" key="2">
    <source>
        <dbReference type="ARBA" id="ARBA00022741"/>
    </source>
</evidence>
<dbReference type="PRINTS" id="PR00449">
    <property type="entry name" value="RASTRNSFRMNG"/>
</dbReference>
<name>A0A8J4YSR5_CHIOP</name>
<dbReference type="GO" id="GO:0003924">
    <property type="term" value="F:GTPase activity"/>
    <property type="evidence" value="ECO:0007669"/>
    <property type="project" value="InterPro"/>
</dbReference>
<dbReference type="NCBIfam" id="TIGR00231">
    <property type="entry name" value="small_GTP"/>
    <property type="match status" value="1"/>
</dbReference>
<dbReference type="Pfam" id="PF00071">
    <property type="entry name" value="Ras"/>
    <property type="match status" value="1"/>
</dbReference>
<dbReference type="SUPFAM" id="SSF52540">
    <property type="entry name" value="P-loop containing nucleoside triphosphate hydrolases"/>
    <property type="match status" value="1"/>
</dbReference>
<evidence type="ECO:0000313" key="6">
    <source>
        <dbReference type="Proteomes" id="UP000770661"/>
    </source>
</evidence>
<dbReference type="SMART" id="SM00173">
    <property type="entry name" value="RAS"/>
    <property type="match status" value="1"/>
</dbReference>
<gene>
    <name evidence="5" type="primary">Rhobtb1</name>
    <name evidence="5" type="ORF">GWK47_029153</name>
</gene>
<dbReference type="PROSITE" id="PS51420">
    <property type="entry name" value="RHO"/>
    <property type="match status" value="1"/>
</dbReference>
<evidence type="ECO:0000313" key="5">
    <source>
        <dbReference type="EMBL" id="KAG0730031.1"/>
    </source>
</evidence>
<dbReference type="InterPro" id="IPR000210">
    <property type="entry name" value="BTB/POZ_dom"/>
</dbReference>
<keyword evidence="3" id="KW-0342">GTP-binding</keyword>
<dbReference type="SMART" id="SM00225">
    <property type="entry name" value="BTB"/>
    <property type="match status" value="2"/>
</dbReference>
<dbReference type="Pfam" id="PF00651">
    <property type="entry name" value="BTB"/>
    <property type="match status" value="1"/>
</dbReference>
<dbReference type="GO" id="GO:0010008">
    <property type="term" value="C:endosome membrane"/>
    <property type="evidence" value="ECO:0007669"/>
    <property type="project" value="UniProtKB-ARBA"/>
</dbReference>
<proteinExistence type="predicted"/>
<dbReference type="GO" id="GO:0022412">
    <property type="term" value="P:cellular process involved in reproduction in multicellular organism"/>
    <property type="evidence" value="ECO:0007669"/>
    <property type="project" value="UniProtKB-ARBA"/>
</dbReference>
<dbReference type="GO" id="GO:0035006">
    <property type="term" value="P:melanization defense response"/>
    <property type="evidence" value="ECO:0007669"/>
    <property type="project" value="UniProtKB-ARBA"/>
</dbReference>
<dbReference type="Proteomes" id="UP000770661">
    <property type="component" value="Unassembled WGS sequence"/>
</dbReference>
<keyword evidence="2" id="KW-0547">Nucleotide-binding</keyword>
<dbReference type="EMBL" id="JACEEZ010000598">
    <property type="protein sequence ID" value="KAG0730031.1"/>
    <property type="molecule type" value="Genomic_DNA"/>
</dbReference>
<accession>A0A8J4YSR5</accession>
<dbReference type="CDD" id="cd18499">
    <property type="entry name" value="BACK_RHOBTB"/>
    <property type="match status" value="1"/>
</dbReference>
<dbReference type="AlphaFoldDB" id="A0A8J4YSR5"/>
<keyword evidence="6" id="KW-1185">Reference proteome</keyword>
<dbReference type="InterPro" id="IPR005225">
    <property type="entry name" value="Small_GTP-bd"/>
</dbReference>
<dbReference type="GO" id="GO:0003006">
    <property type="term" value="P:developmental process involved in reproduction"/>
    <property type="evidence" value="ECO:0007669"/>
    <property type="project" value="UniProtKB-ARBA"/>
</dbReference>
<dbReference type="PROSITE" id="PS50097">
    <property type="entry name" value="BTB"/>
    <property type="match status" value="2"/>
</dbReference>
<dbReference type="SMART" id="SM00174">
    <property type="entry name" value="RHO"/>
    <property type="match status" value="1"/>
</dbReference>
<keyword evidence="1" id="KW-0677">Repeat</keyword>
<dbReference type="GO" id="GO:0007264">
    <property type="term" value="P:small GTPase-mediated signal transduction"/>
    <property type="evidence" value="ECO:0007669"/>
    <property type="project" value="InterPro"/>
</dbReference>
<dbReference type="SUPFAM" id="SSF54695">
    <property type="entry name" value="POZ domain"/>
    <property type="match status" value="2"/>
</dbReference>
<dbReference type="OrthoDB" id="6020506at2759"/>
<dbReference type="FunFam" id="3.40.50.300:FF:000177">
    <property type="entry name" value="Rho-related BTB domain-containing protein 2"/>
    <property type="match status" value="1"/>
</dbReference>
<feature type="domain" description="BTB" evidence="4">
    <location>
        <begin position="264"/>
        <end position="305"/>
    </location>
</feature>
<dbReference type="InterPro" id="IPR001806">
    <property type="entry name" value="Small_GTPase"/>
</dbReference>
<comment type="caution">
    <text evidence="5">The sequence shown here is derived from an EMBL/GenBank/DDBJ whole genome shotgun (WGS) entry which is preliminary data.</text>
</comment>
<dbReference type="GO" id="GO:0035099">
    <property type="term" value="P:hemocyte migration"/>
    <property type="evidence" value="ECO:0007669"/>
    <property type="project" value="UniProtKB-ARBA"/>
</dbReference>
<dbReference type="InterPro" id="IPR003578">
    <property type="entry name" value="Small_GTPase_Rho"/>
</dbReference>
<organism evidence="5 6">
    <name type="scientific">Chionoecetes opilio</name>
    <name type="common">Atlantic snow crab</name>
    <name type="synonym">Cancer opilio</name>
    <dbReference type="NCBI Taxonomy" id="41210"/>
    <lineage>
        <taxon>Eukaryota</taxon>
        <taxon>Metazoa</taxon>
        <taxon>Ecdysozoa</taxon>
        <taxon>Arthropoda</taxon>
        <taxon>Crustacea</taxon>
        <taxon>Multicrustacea</taxon>
        <taxon>Malacostraca</taxon>
        <taxon>Eumalacostraca</taxon>
        <taxon>Eucarida</taxon>
        <taxon>Decapoda</taxon>
        <taxon>Pleocyemata</taxon>
        <taxon>Brachyura</taxon>
        <taxon>Eubrachyura</taxon>
        <taxon>Majoidea</taxon>
        <taxon>Majidae</taxon>
        <taxon>Chionoecetes</taxon>
    </lineage>
</organism>
<evidence type="ECO:0000259" key="4">
    <source>
        <dbReference type="PROSITE" id="PS50097"/>
    </source>
</evidence>
<sequence>MDSEQPHQELVKCVVVGDTAVGKTRLICARACNKKFSLSQLLNTHVPTVFAIDQYRIYKEVLERSCVVVDGVNVSLRLWDTFGDHDKDRRFAYGRSDVVLLCFSVANPVSLRNCRVMWYPEIRRFCPNTPILLVGCKNDLRYICKDEEYVRYCQDRSPLVRPVRECDLVMPCEGRAVAREIGVEYYETSVLTYFGVNEVFDNVIRAALISRRQQRFWMTNLKRVQRPTLQVPFCPPKPKVQEPSPVRSTLQEDLHCLLSCAAFTDLVLVAGGSTTSGGTVVHTHRFLVAAASTAFHKLLMTDLSDCAATRRSSDSSMLSGTFGDTTTGNFNSDTECLLGNDHNQHRPARFILPSPVAGGDQGLLGLQHLSFLHPRIREAVKRRSSMQTLPQDQRPGIHRELNHPAFQAISIEQWDDRGSEQSSCDHSPRQSPAWLPIQTVVHLSKLVTGSVLRVLLHFLYTGTIFCRECHLPAIDLSELKQAAEFLELPELQMYTSNLMKKEEFLNNDLSQQYLQMLSGRLKELCLEGGLFSDVMFQLEDGTMAVHRPLLMARCDMMHAMFSGDFRESNAKVITFPGVKLRTFHILLQYFYTDSVPTLKIRECLPVIELGNRLCLPRLISLVEIEIIDLFQRVIQAGGDVSEDCIYLLEPLQMHNADQLVEWCLTCMATNYNHVCHKHTKTLRSLHPENQAYLNRHRWPPVWYLKDYDYYERCLMERQREENPIKPLKRSRNTAGCLCFTSKSRRNAEKQNYRTMSWDTLSVLRASLSRVRKWATAGSQK</sequence>
<dbReference type="GO" id="GO:0005525">
    <property type="term" value="F:GTP binding"/>
    <property type="evidence" value="ECO:0007669"/>
    <property type="project" value="UniProtKB-KW"/>
</dbReference>
<dbReference type="SMART" id="SM00175">
    <property type="entry name" value="RAB"/>
    <property type="match status" value="1"/>
</dbReference>
<dbReference type="Gene3D" id="3.40.50.300">
    <property type="entry name" value="P-loop containing nucleotide triphosphate hydrolases"/>
    <property type="match status" value="1"/>
</dbReference>
<dbReference type="InterPro" id="IPR027417">
    <property type="entry name" value="P-loop_NTPase"/>
</dbReference>
<dbReference type="PROSITE" id="PS51419">
    <property type="entry name" value="RAB"/>
    <property type="match status" value="1"/>
</dbReference>
<dbReference type="PANTHER" id="PTHR24072">
    <property type="entry name" value="RHO FAMILY GTPASE"/>
    <property type="match status" value="1"/>
</dbReference>
<evidence type="ECO:0000256" key="1">
    <source>
        <dbReference type="ARBA" id="ARBA00022737"/>
    </source>
</evidence>
<reference evidence="5" key="1">
    <citation type="submission" date="2020-07" db="EMBL/GenBank/DDBJ databases">
        <title>The High-quality genome of the commercially important snow crab, Chionoecetes opilio.</title>
        <authorList>
            <person name="Jeong J.-H."/>
            <person name="Ryu S."/>
        </authorList>
    </citation>
    <scope>NUCLEOTIDE SEQUENCE</scope>
    <source>
        <strain evidence="5">MADBK_172401_WGS</strain>
        <tissue evidence="5">Digestive gland</tissue>
    </source>
</reference>
<feature type="domain" description="BTB" evidence="4">
    <location>
        <begin position="532"/>
        <end position="599"/>
    </location>
</feature>
<dbReference type="CDD" id="cd01873">
    <property type="entry name" value="RhoBTB"/>
    <property type="match status" value="1"/>
</dbReference>
<dbReference type="InterPro" id="IPR011333">
    <property type="entry name" value="SKP1/BTB/POZ_sf"/>
</dbReference>
<dbReference type="FunFam" id="3.30.710.10:FF:000014">
    <property type="entry name" value="Rho-related BTB domain-containing protein 2 isoform 1"/>
    <property type="match status" value="1"/>
</dbReference>
<evidence type="ECO:0000256" key="3">
    <source>
        <dbReference type="ARBA" id="ARBA00023134"/>
    </source>
</evidence>
<protein>
    <submittedName>
        <fullName evidence="5">Rho-related BTB domain-containing protein 1</fullName>
    </submittedName>
</protein>
<dbReference type="GO" id="GO:0001667">
    <property type="term" value="P:ameboidal-type cell migration"/>
    <property type="evidence" value="ECO:0007669"/>
    <property type="project" value="UniProtKB-ARBA"/>
</dbReference>
<dbReference type="Gene3D" id="3.30.710.10">
    <property type="entry name" value="Potassium Channel Kv1.1, Chain A"/>
    <property type="match status" value="3"/>
</dbReference>